<keyword evidence="2 6" id="KW-0812">Transmembrane</keyword>
<keyword evidence="4 6" id="KW-0472">Membrane</keyword>
<dbReference type="InterPro" id="IPR010761">
    <property type="entry name" value="Clc_prot-like"/>
</dbReference>
<evidence type="ECO:0000256" key="5">
    <source>
        <dbReference type="ARBA" id="ARBA00060861"/>
    </source>
</evidence>
<dbReference type="AlphaFoldDB" id="A0A3P7J3H9"/>
<dbReference type="PANTHER" id="PTHR10671">
    <property type="entry name" value="EPITHELIAL MEMBRANE PROTEIN-RELATED"/>
    <property type="match status" value="1"/>
</dbReference>
<evidence type="ECO:0000256" key="1">
    <source>
        <dbReference type="ARBA" id="ARBA00004141"/>
    </source>
</evidence>
<evidence type="ECO:0000256" key="4">
    <source>
        <dbReference type="ARBA" id="ARBA00023136"/>
    </source>
</evidence>
<accession>A0A3P7J3H9</accession>
<dbReference type="InterPro" id="IPR050579">
    <property type="entry name" value="PMP-22/EMP/MP20-like"/>
</dbReference>
<keyword evidence="3 6" id="KW-1133">Transmembrane helix</keyword>
<dbReference type="GO" id="GO:0005886">
    <property type="term" value="C:plasma membrane"/>
    <property type="evidence" value="ECO:0007669"/>
    <property type="project" value="TreeGrafter"/>
</dbReference>
<feature type="transmembrane region" description="Helical" evidence="6">
    <location>
        <begin position="12"/>
        <end position="34"/>
    </location>
</feature>
<comment type="subcellular location">
    <subcellularLocation>
        <location evidence="1">Membrane</location>
        <topology evidence="1">Multi-pass membrane protein</topology>
    </subcellularLocation>
</comment>
<gene>
    <name evidence="7" type="ORF">SVUK_LOCUS9257</name>
</gene>
<dbReference type="OrthoDB" id="5783969at2759"/>
<dbReference type="Gene3D" id="1.20.140.150">
    <property type="match status" value="1"/>
</dbReference>
<evidence type="ECO:0000313" key="8">
    <source>
        <dbReference type="Proteomes" id="UP000270094"/>
    </source>
</evidence>
<evidence type="ECO:0000256" key="2">
    <source>
        <dbReference type="ARBA" id="ARBA00022692"/>
    </source>
</evidence>
<dbReference type="Pfam" id="PF07062">
    <property type="entry name" value="Clc-like"/>
    <property type="match status" value="1"/>
</dbReference>
<keyword evidence="8" id="KW-1185">Reference proteome</keyword>
<feature type="transmembrane region" description="Helical" evidence="6">
    <location>
        <begin position="199"/>
        <end position="225"/>
    </location>
</feature>
<evidence type="ECO:0000256" key="6">
    <source>
        <dbReference type="SAM" id="Phobius"/>
    </source>
</evidence>
<organism evidence="7 8">
    <name type="scientific">Strongylus vulgaris</name>
    <name type="common">Blood worm</name>
    <dbReference type="NCBI Taxonomy" id="40348"/>
    <lineage>
        <taxon>Eukaryota</taxon>
        <taxon>Metazoa</taxon>
        <taxon>Ecdysozoa</taxon>
        <taxon>Nematoda</taxon>
        <taxon>Chromadorea</taxon>
        <taxon>Rhabditida</taxon>
        <taxon>Rhabditina</taxon>
        <taxon>Rhabditomorpha</taxon>
        <taxon>Strongyloidea</taxon>
        <taxon>Strongylidae</taxon>
        <taxon>Strongylus</taxon>
    </lineage>
</organism>
<comment type="similarity">
    <text evidence="5">Belongs to the Clc family.</text>
</comment>
<feature type="transmembrane region" description="Helical" evidence="6">
    <location>
        <begin position="115"/>
        <end position="139"/>
    </location>
</feature>
<evidence type="ECO:0008006" key="9">
    <source>
        <dbReference type="Google" id="ProtNLM"/>
    </source>
</evidence>
<dbReference type="FunFam" id="1.20.140.150:FF:000042">
    <property type="entry name" value="Clc-like protein 2"/>
    <property type="match status" value="1"/>
</dbReference>
<reference evidence="7 8" key="1">
    <citation type="submission" date="2018-11" db="EMBL/GenBank/DDBJ databases">
        <authorList>
            <consortium name="Pathogen Informatics"/>
        </authorList>
    </citation>
    <scope>NUCLEOTIDE SEQUENCE [LARGE SCALE GENOMIC DNA]</scope>
</reference>
<evidence type="ECO:0000256" key="3">
    <source>
        <dbReference type="ARBA" id="ARBA00022989"/>
    </source>
</evidence>
<evidence type="ECO:0000313" key="7">
    <source>
        <dbReference type="EMBL" id="VDM74259.1"/>
    </source>
</evidence>
<dbReference type="Proteomes" id="UP000270094">
    <property type="component" value="Unassembled WGS sequence"/>
</dbReference>
<sequence length="277" mass="31830">METNARLERCWLVVWLLSIAANVLLIIGTLTPAWQVAEDTDVGRYVQSGLWLYCPGATQCWYIFSDNLINYYEKVDVCRFLLIGDCRKKLLRTPYFFGRISRFALSKAKANRMRWHYAVLVLNIVTICLISCGVVVAALRYKRPERRRIFTILFDAFICFAVLLLGISLIVFVVNAEMLESKYLIGVKNTFEKSYGYSFYLACTALLMLVFSAFGAILLAALTFFSRGTQTNAADNHYPTIAQDFTEQRSKSPLEVRCLLFARIWRLKKADFLQNHV</sequence>
<dbReference type="PANTHER" id="PTHR10671:SF96">
    <property type="entry name" value="CLC-LIKE PROTEIN 5"/>
    <property type="match status" value="1"/>
</dbReference>
<feature type="transmembrane region" description="Helical" evidence="6">
    <location>
        <begin position="151"/>
        <end position="174"/>
    </location>
</feature>
<dbReference type="EMBL" id="UYYB01094431">
    <property type="protein sequence ID" value="VDM74259.1"/>
    <property type="molecule type" value="Genomic_DNA"/>
</dbReference>
<name>A0A3P7J3H9_STRVU</name>
<proteinExistence type="inferred from homology"/>
<protein>
    <recommendedName>
        <fullName evidence="9">Clc-like protein</fullName>
    </recommendedName>
</protein>